<evidence type="ECO:0000313" key="2">
    <source>
        <dbReference type="Proteomes" id="UP001064048"/>
    </source>
</evidence>
<comment type="caution">
    <text evidence="1">The sequence shown here is derived from an EMBL/GenBank/DDBJ whole genome shotgun (WGS) entry which is preliminary data.</text>
</comment>
<keyword evidence="2" id="KW-1185">Reference proteome</keyword>
<accession>A0ACC0JL12</accession>
<sequence>MFKSVKGLLGHSMSFEIKGMIAPVFTPVNEEGQPDFVNIPDYLTFLQNNGVKGILVGGTTGEAASFTAVERMNVFRAFRKVAKALGLKIILQVGGASLPDVITMAQCAEEMKADAIMTLPELYFKPQSTEQLVNYLKIVSKAAPSLPLIYYHFPMMSGVQVKNVPEFFKMASSIINFKGMKADLDVALQLQSQLRTDQRIFIGNHMLAPAAVVGFDSSIATVTNLFPGLVESLIEVSKAGKLEKIKPYQMKLNALVAAITSHGEFLPAMKAAMPMVTGINVGAPRRPLEPLTKQKMNELHDSLKKLNFGRMK</sequence>
<proteinExistence type="predicted"/>
<gene>
    <name evidence="1" type="ORF">MSG28_006773</name>
</gene>
<protein>
    <submittedName>
        <fullName evidence="1">Uncharacterized protein</fullName>
    </submittedName>
</protein>
<reference evidence="1 2" key="1">
    <citation type="journal article" date="2022" name="Genome Biol. Evol.">
        <title>The Spruce Budworm Genome: Reconstructing the Evolutionary History of Antifreeze Proteins.</title>
        <authorList>
            <person name="Beliveau C."/>
            <person name="Gagne P."/>
            <person name="Picq S."/>
            <person name="Vernygora O."/>
            <person name="Keeling C.I."/>
            <person name="Pinkney K."/>
            <person name="Doucet D."/>
            <person name="Wen F."/>
            <person name="Johnston J.S."/>
            <person name="Maaroufi H."/>
            <person name="Boyle B."/>
            <person name="Laroche J."/>
            <person name="Dewar K."/>
            <person name="Juretic N."/>
            <person name="Blackburn G."/>
            <person name="Nisole A."/>
            <person name="Brunet B."/>
            <person name="Brandao M."/>
            <person name="Lumley L."/>
            <person name="Duan J."/>
            <person name="Quan G."/>
            <person name="Lucarotti C.J."/>
            <person name="Roe A.D."/>
            <person name="Sperling F.A.H."/>
            <person name="Levesque R.C."/>
            <person name="Cusson M."/>
        </authorList>
    </citation>
    <scope>NUCLEOTIDE SEQUENCE [LARGE SCALE GENOMIC DNA]</scope>
    <source>
        <strain evidence="1">Glfc:IPQL:Cfum</strain>
    </source>
</reference>
<organism evidence="1 2">
    <name type="scientific">Choristoneura fumiferana</name>
    <name type="common">Spruce budworm moth</name>
    <name type="synonym">Archips fumiferana</name>
    <dbReference type="NCBI Taxonomy" id="7141"/>
    <lineage>
        <taxon>Eukaryota</taxon>
        <taxon>Metazoa</taxon>
        <taxon>Ecdysozoa</taxon>
        <taxon>Arthropoda</taxon>
        <taxon>Hexapoda</taxon>
        <taxon>Insecta</taxon>
        <taxon>Pterygota</taxon>
        <taxon>Neoptera</taxon>
        <taxon>Endopterygota</taxon>
        <taxon>Lepidoptera</taxon>
        <taxon>Glossata</taxon>
        <taxon>Ditrysia</taxon>
        <taxon>Tortricoidea</taxon>
        <taxon>Tortricidae</taxon>
        <taxon>Tortricinae</taxon>
        <taxon>Choristoneura</taxon>
    </lineage>
</organism>
<dbReference type="Proteomes" id="UP001064048">
    <property type="component" value="Chromosome 11"/>
</dbReference>
<name>A0ACC0JL12_CHOFU</name>
<evidence type="ECO:0000313" key="1">
    <source>
        <dbReference type="EMBL" id="KAI8424851.1"/>
    </source>
</evidence>
<dbReference type="EMBL" id="CM046111">
    <property type="protein sequence ID" value="KAI8424851.1"/>
    <property type="molecule type" value="Genomic_DNA"/>
</dbReference>